<accession>A0AAW1XW48</accession>
<comment type="caution">
    <text evidence="7">The sequence shown here is derived from an EMBL/GenBank/DDBJ whole genome shotgun (WGS) entry which is preliminary data.</text>
</comment>
<dbReference type="FunFam" id="3.20.20.140:FF:000044">
    <property type="entry name" value="Polymerase/histidinol phosphatase-like protein"/>
    <property type="match status" value="1"/>
</dbReference>
<evidence type="ECO:0000313" key="7">
    <source>
        <dbReference type="EMBL" id="KAK9940330.1"/>
    </source>
</evidence>
<keyword evidence="4" id="KW-0378">Hydrolase</keyword>
<dbReference type="PANTHER" id="PTHR13031:SF0">
    <property type="entry name" value="RIBONUCLEASE P PROTEIN SUBUNIT P30"/>
    <property type="match status" value="1"/>
</dbReference>
<evidence type="ECO:0000313" key="8">
    <source>
        <dbReference type="Proteomes" id="UP001457282"/>
    </source>
</evidence>
<dbReference type="GO" id="GO:0003723">
    <property type="term" value="F:RNA binding"/>
    <property type="evidence" value="ECO:0007669"/>
    <property type="project" value="TreeGrafter"/>
</dbReference>
<feature type="region of interest" description="Disordered" evidence="6">
    <location>
        <begin position="561"/>
        <end position="596"/>
    </location>
</feature>
<evidence type="ECO:0000256" key="5">
    <source>
        <dbReference type="ARBA" id="ARBA00023242"/>
    </source>
</evidence>
<dbReference type="AlphaFoldDB" id="A0AAW1XW48"/>
<dbReference type="GO" id="GO:0005655">
    <property type="term" value="C:nucleolar ribonuclease P complex"/>
    <property type="evidence" value="ECO:0007669"/>
    <property type="project" value="TreeGrafter"/>
</dbReference>
<reference evidence="7 8" key="1">
    <citation type="journal article" date="2023" name="G3 (Bethesda)">
        <title>A chromosome-length genome assembly and annotation of blackberry (Rubus argutus, cv. 'Hillquist').</title>
        <authorList>
            <person name="Bruna T."/>
            <person name="Aryal R."/>
            <person name="Dudchenko O."/>
            <person name="Sargent D.J."/>
            <person name="Mead D."/>
            <person name="Buti M."/>
            <person name="Cavallini A."/>
            <person name="Hytonen T."/>
            <person name="Andres J."/>
            <person name="Pham M."/>
            <person name="Weisz D."/>
            <person name="Mascagni F."/>
            <person name="Usai G."/>
            <person name="Natali L."/>
            <person name="Bassil N."/>
            <person name="Fernandez G.E."/>
            <person name="Lomsadze A."/>
            <person name="Armour M."/>
            <person name="Olukolu B."/>
            <person name="Poorten T."/>
            <person name="Britton C."/>
            <person name="Davik J."/>
            <person name="Ashrafi H."/>
            <person name="Aiden E.L."/>
            <person name="Borodovsky M."/>
            <person name="Worthington M."/>
        </authorList>
    </citation>
    <scope>NUCLEOTIDE SEQUENCE [LARGE SCALE GENOMIC DNA]</scope>
    <source>
        <strain evidence="7">PI 553951</strain>
    </source>
</reference>
<dbReference type="Proteomes" id="UP001457282">
    <property type="component" value="Unassembled WGS sequence"/>
</dbReference>
<gene>
    <name evidence="7" type="ORF">M0R45_016998</name>
</gene>
<proteinExistence type="inferred from homology"/>
<sequence length="730" mass="80140">MGFFDLSIPYTDLSPPDRSTRAKLVTKALELGYSGVAYNRTIKGVMSDRDRCSIPLLTLSSLLKHSPYLTSSVAFHRDLLGVPRATPFRQYTRLTVCAETPAQAQALNSGNPILKTYDLVAVKPMNQSAFDQACEKLEVDIIAIDFSEKLPFRLKQPMVKAAIERKVCFEITYANLIADVQTRRQVITNAKLLVDWTRGRNLIISSAAPTANEFRGPYDVANLMSLLGLSMERAKAAVSRNCRTLISNAVRKKHYYKEAIRVEVLPSGQEVDDDSFNWDPISSGEGDLLLDDLAKAFSNASNKASKTVKAIDFASVIDSMPSLGFQVNDLISGTNAAVSKPLATWKNIVSAVELNELSVATDGVREHPDRLCFSQPGQSVLCELLERQRCESANPQKLYSSCDTTKAVNNNMEIEDPTITTVVEPKNPDGTDVITTEIHNVQSQKCVIAKASNDVMEIEVPTTTTGAGPMNPAETDGNTTEIHDVKSHKPVTAKTSNDAMEIEAPTTTGMEPMNPDGIDGVATEVHDVHSQSHMTNCELDVVPPDYNITFHSLDIGLGVASNPDSEVQVPTNYQDSDIPAPHNEETNSDKSGDIQSDLIDGILTGKEEKSFPLNSAFDKSISEIEELRESRAVVVVLANQVPVLESNEEMTITDDYSLANHGTQEMTMEEQEHGKADGELSYTALAQSESGKSRTKRKKPHQLAFIPLKRLLHATPFKKARKSKRRNKMA</sequence>
<protein>
    <submittedName>
        <fullName evidence="7">Uncharacterized protein</fullName>
    </submittedName>
</protein>
<evidence type="ECO:0000256" key="2">
    <source>
        <dbReference type="ARBA" id="ARBA00007331"/>
    </source>
</evidence>
<dbReference type="Gene3D" id="3.20.20.140">
    <property type="entry name" value="Metal-dependent hydrolases"/>
    <property type="match status" value="1"/>
</dbReference>
<evidence type="ECO:0000256" key="1">
    <source>
        <dbReference type="ARBA" id="ARBA00004123"/>
    </source>
</evidence>
<feature type="compositionally biased region" description="Basic and acidic residues" evidence="6">
    <location>
        <begin position="582"/>
        <end position="592"/>
    </location>
</feature>
<comment type="subcellular location">
    <subcellularLocation>
        <location evidence="1">Nucleus</location>
    </subcellularLocation>
</comment>
<organism evidence="7 8">
    <name type="scientific">Rubus argutus</name>
    <name type="common">Southern blackberry</name>
    <dbReference type="NCBI Taxonomy" id="59490"/>
    <lineage>
        <taxon>Eukaryota</taxon>
        <taxon>Viridiplantae</taxon>
        <taxon>Streptophyta</taxon>
        <taxon>Embryophyta</taxon>
        <taxon>Tracheophyta</taxon>
        <taxon>Spermatophyta</taxon>
        <taxon>Magnoliopsida</taxon>
        <taxon>eudicotyledons</taxon>
        <taxon>Gunneridae</taxon>
        <taxon>Pentapetalae</taxon>
        <taxon>rosids</taxon>
        <taxon>fabids</taxon>
        <taxon>Rosales</taxon>
        <taxon>Rosaceae</taxon>
        <taxon>Rosoideae</taxon>
        <taxon>Rosoideae incertae sedis</taxon>
        <taxon>Rubus</taxon>
    </lineage>
</organism>
<keyword evidence="5" id="KW-0539">Nucleus</keyword>
<evidence type="ECO:0000256" key="4">
    <source>
        <dbReference type="ARBA" id="ARBA00022801"/>
    </source>
</evidence>
<dbReference type="InterPro" id="IPR016195">
    <property type="entry name" value="Pol/histidinol_Pase-like"/>
</dbReference>
<evidence type="ECO:0000256" key="6">
    <source>
        <dbReference type="SAM" id="MobiDB-lite"/>
    </source>
</evidence>
<keyword evidence="3" id="KW-0819">tRNA processing</keyword>
<dbReference type="GO" id="GO:0016787">
    <property type="term" value="F:hydrolase activity"/>
    <property type="evidence" value="ECO:0007669"/>
    <property type="project" value="UniProtKB-KW"/>
</dbReference>
<dbReference type="EMBL" id="JBEDUW010000003">
    <property type="protein sequence ID" value="KAK9940330.1"/>
    <property type="molecule type" value="Genomic_DNA"/>
</dbReference>
<dbReference type="InterPro" id="IPR002738">
    <property type="entry name" value="RNase_P_p30"/>
</dbReference>
<dbReference type="Pfam" id="PF01876">
    <property type="entry name" value="RNase_P_p30"/>
    <property type="match status" value="1"/>
</dbReference>
<dbReference type="GO" id="GO:0008033">
    <property type="term" value="P:tRNA processing"/>
    <property type="evidence" value="ECO:0007669"/>
    <property type="project" value="UniProtKB-KW"/>
</dbReference>
<name>A0AAW1XW48_RUBAR</name>
<feature type="compositionally biased region" description="Polar residues" evidence="6">
    <location>
        <begin position="562"/>
        <end position="575"/>
    </location>
</feature>
<dbReference type="SUPFAM" id="SSF89550">
    <property type="entry name" value="PHP domain-like"/>
    <property type="match status" value="1"/>
</dbReference>
<keyword evidence="8" id="KW-1185">Reference proteome</keyword>
<dbReference type="PANTHER" id="PTHR13031">
    <property type="entry name" value="RIBONUCLEASE P SUBUNIT P30"/>
    <property type="match status" value="1"/>
</dbReference>
<comment type="similarity">
    <text evidence="2">Belongs to the eukaryotic/archaeal RNase P protein component 3 family.</text>
</comment>
<evidence type="ECO:0000256" key="3">
    <source>
        <dbReference type="ARBA" id="ARBA00022694"/>
    </source>
</evidence>